<dbReference type="GO" id="GO:0005886">
    <property type="term" value="C:plasma membrane"/>
    <property type="evidence" value="ECO:0007669"/>
    <property type="project" value="TreeGrafter"/>
</dbReference>
<comment type="similarity">
    <text evidence="1">Belongs to the UPF0053 family. Hemolysin C subfamily.</text>
</comment>
<dbReference type="InterPro" id="IPR005170">
    <property type="entry name" value="Transptr-assoc_dom"/>
</dbReference>
<evidence type="ECO:0000259" key="6">
    <source>
        <dbReference type="PROSITE" id="PS51371"/>
    </source>
</evidence>
<sequence length="319" mass="34459">MSDDRPSPAAAREGSMSYSESPTDDPASSGEEGREVPSSRGFLGRLLGAFSGDVADETAPDDIAPGSGATAPGIQNLLRLRVDDVAVPKSDIVAASVESALDDILQMFRDHGFSRLPVYRGTLDTPLGLIHMKDLALKYGFGAEAESPFEMRPMLRPLLYVPPSMPIGVLLQQMQQKRIHMALVIDEYGGVDGLITLEDLVEQVIGEIEDEHDELETGHWVVERPGQWLVDARADLHEIEAATGLRLAIDEGDEEVDTLGGLIGLIAGRVPAPGEVVTHPGGARFEIVEGDPRRLKRLRLRFPGTPDTPRRPIASPAPE</sequence>
<dbReference type="InterPro" id="IPR046342">
    <property type="entry name" value="CBS_dom_sf"/>
</dbReference>
<dbReference type="PROSITE" id="PS51371">
    <property type="entry name" value="CBS"/>
    <property type="match status" value="2"/>
</dbReference>
<dbReference type="Pfam" id="PF00571">
    <property type="entry name" value="CBS"/>
    <property type="match status" value="2"/>
</dbReference>
<evidence type="ECO:0000256" key="3">
    <source>
        <dbReference type="ARBA" id="ARBA00023122"/>
    </source>
</evidence>
<dbReference type="SMART" id="SM01091">
    <property type="entry name" value="CorC_HlyC"/>
    <property type="match status" value="1"/>
</dbReference>
<name>A0A344PJR0_9RHOB</name>
<organism evidence="7 8">
    <name type="scientific">Paracoccus suum</name>
    <dbReference type="NCBI Taxonomy" id="2259340"/>
    <lineage>
        <taxon>Bacteria</taxon>
        <taxon>Pseudomonadati</taxon>
        <taxon>Pseudomonadota</taxon>
        <taxon>Alphaproteobacteria</taxon>
        <taxon>Rhodobacterales</taxon>
        <taxon>Paracoccaceae</taxon>
        <taxon>Paracoccus</taxon>
    </lineage>
</organism>
<dbReference type="Pfam" id="PF03471">
    <property type="entry name" value="CorC_HlyC"/>
    <property type="match status" value="1"/>
</dbReference>
<reference evidence="8" key="1">
    <citation type="submission" date="2018-07" db="EMBL/GenBank/DDBJ databases">
        <title>Genome sequencing of Paracoccus sp. SC2-6.</title>
        <authorList>
            <person name="Heo J."/>
            <person name="Kim S.-J."/>
            <person name="Kwon S.-W."/>
        </authorList>
    </citation>
    <scope>NUCLEOTIDE SEQUENCE [LARGE SCALE GENOMIC DNA]</scope>
    <source>
        <strain evidence="8">SC2-6</strain>
    </source>
</reference>
<dbReference type="FunFam" id="3.10.580.10:FF:000002">
    <property type="entry name" value="Magnesium/cobalt efflux protein CorC"/>
    <property type="match status" value="1"/>
</dbReference>
<protein>
    <submittedName>
        <fullName evidence="7">HlyC/CorC family transporter</fullName>
    </submittedName>
</protein>
<dbReference type="InterPro" id="IPR044751">
    <property type="entry name" value="Ion_transp-like_CBS"/>
</dbReference>
<dbReference type="AlphaFoldDB" id="A0A344PJR0"/>
<evidence type="ECO:0000256" key="5">
    <source>
        <dbReference type="SAM" id="MobiDB-lite"/>
    </source>
</evidence>
<evidence type="ECO:0000313" key="7">
    <source>
        <dbReference type="EMBL" id="AXC49615.1"/>
    </source>
</evidence>
<evidence type="ECO:0000256" key="4">
    <source>
        <dbReference type="PROSITE-ProRule" id="PRU00703"/>
    </source>
</evidence>
<gene>
    <name evidence="7" type="ORF">DRW48_07845</name>
</gene>
<dbReference type="RefSeq" id="WP_114075930.1">
    <property type="nucleotide sequence ID" value="NZ_CP030918.1"/>
</dbReference>
<feature type="region of interest" description="Disordered" evidence="5">
    <location>
        <begin position="1"/>
        <end position="39"/>
    </location>
</feature>
<dbReference type="GO" id="GO:0050660">
    <property type="term" value="F:flavin adenine dinucleotide binding"/>
    <property type="evidence" value="ECO:0007669"/>
    <property type="project" value="InterPro"/>
</dbReference>
<dbReference type="Gene3D" id="3.10.580.10">
    <property type="entry name" value="CBS-domain"/>
    <property type="match status" value="1"/>
</dbReference>
<dbReference type="CDD" id="cd04590">
    <property type="entry name" value="CBS_pair_CorC_HlyC_assoc"/>
    <property type="match status" value="1"/>
</dbReference>
<keyword evidence="8" id="KW-1185">Reference proteome</keyword>
<dbReference type="Proteomes" id="UP000252023">
    <property type="component" value="Chromosome"/>
</dbReference>
<dbReference type="InterPro" id="IPR016169">
    <property type="entry name" value="FAD-bd_PCMH_sub2"/>
</dbReference>
<dbReference type="Gene3D" id="3.30.465.10">
    <property type="match status" value="1"/>
</dbReference>
<evidence type="ECO:0000256" key="2">
    <source>
        <dbReference type="ARBA" id="ARBA00022737"/>
    </source>
</evidence>
<dbReference type="PANTHER" id="PTHR22777">
    <property type="entry name" value="HEMOLYSIN-RELATED"/>
    <property type="match status" value="1"/>
</dbReference>
<keyword evidence="3 4" id="KW-0129">CBS domain</keyword>
<evidence type="ECO:0000313" key="8">
    <source>
        <dbReference type="Proteomes" id="UP000252023"/>
    </source>
</evidence>
<keyword evidence="2" id="KW-0677">Repeat</keyword>
<evidence type="ECO:0000256" key="1">
    <source>
        <dbReference type="ARBA" id="ARBA00006446"/>
    </source>
</evidence>
<dbReference type="SMART" id="SM00116">
    <property type="entry name" value="CBS"/>
    <property type="match status" value="2"/>
</dbReference>
<dbReference type="SUPFAM" id="SSF56176">
    <property type="entry name" value="FAD-binding/transporter-associated domain-like"/>
    <property type="match status" value="1"/>
</dbReference>
<feature type="domain" description="CBS" evidence="6">
    <location>
        <begin position="86"/>
        <end position="146"/>
    </location>
</feature>
<dbReference type="OrthoDB" id="9797674at2"/>
<dbReference type="PANTHER" id="PTHR22777:SF27">
    <property type="entry name" value="MAGNESIUM AND COBALT EFFLUX PROTEIN CORC"/>
    <property type="match status" value="1"/>
</dbReference>
<proteinExistence type="inferred from homology"/>
<dbReference type="InterPro" id="IPR000644">
    <property type="entry name" value="CBS_dom"/>
</dbReference>
<dbReference type="KEGG" id="pars:DRW48_07845"/>
<feature type="domain" description="CBS" evidence="6">
    <location>
        <begin position="154"/>
        <end position="214"/>
    </location>
</feature>
<accession>A0A344PJR0</accession>
<dbReference type="InterPro" id="IPR036318">
    <property type="entry name" value="FAD-bd_PCMH-like_sf"/>
</dbReference>
<dbReference type="EMBL" id="CP030918">
    <property type="protein sequence ID" value="AXC49615.1"/>
    <property type="molecule type" value="Genomic_DNA"/>
</dbReference>
<dbReference type="SUPFAM" id="SSF54631">
    <property type="entry name" value="CBS-domain pair"/>
    <property type="match status" value="1"/>
</dbReference>